<proteinExistence type="predicted"/>
<organism evidence="2 3">
    <name type="scientific">Rattus norvegicus</name>
    <name type="common">Rat</name>
    <dbReference type="NCBI Taxonomy" id="10116"/>
    <lineage>
        <taxon>Eukaryota</taxon>
        <taxon>Metazoa</taxon>
        <taxon>Chordata</taxon>
        <taxon>Craniata</taxon>
        <taxon>Vertebrata</taxon>
        <taxon>Euteleostomi</taxon>
        <taxon>Mammalia</taxon>
        <taxon>Eutheria</taxon>
        <taxon>Euarchontoglires</taxon>
        <taxon>Glires</taxon>
        <taxon>Rodentia</taxon>
        <taxon>Myomorpha</taxon>
        <taxon>Muroidea</taxon>
        <taxon>Muridae</taxon>
        <taxon>Murinae</taxon>
        <taxon>Rattus</taxon>
    </lineage>
</organism>
<gene>
    <name evidence="2" type="primary">RGD1565411_predicted</name>
    <name evidence="2" type="ORF">rCG_50817</name>
</gene>
<evidence type="ECO:0000313" key="2">
    <source>
        <dbReference type="EMBL" id="EDL86994.1"/>
    </source>
</evidence>
<evidence type="ECO:0000256" key="1">
    <source>
        <dbReference type="SAM" id="MobiDB-lite"/>
    </source>
</evidence>
<accession>A6KCE8</accession>
<reference evidence="2 3" key="1">
    <citation type="submission" date="2005-09" db="EMBL/GenBank/DDBJ databases">
        <authorList>
            <person name="Mural R.J."/>
            <person name="Li P.W."/>
            <person name="Adams M.D."/>
            <person name="Amanatides P.G."/>
            <person name="Baden-Tillson H."/>
            <person name="Barnstead M."/>
            <person name="Chin S.H."/>
            <person name="Dew I."/>
            <person name="Evans C.A."/>
            <person name="Ferriera S."/>
            <person name="Flanigan M."/>
            <person name="Fosler C."/>
            <person name="Glodek A."/>
            <person name="Gu Z."/>
            <person name="Holt R.A."/>
            <person name="Jennings D."/>
            <person name="Kraft C.L."/>
            <person name="Lu F."/>
            <person name="Nguyen T."/>
            <person name="Nusskern D.R."/>
            <person name="Pfannkoch C.M."/>
            <person name="Sitter C."/>
            <person name="Sutton G.G."/>
            <person name="Venter J.C."/>
            <person name="Wang Z."/>
            <person name="Woodage T."/>
            <person name="Zheng X.H."/>
            <person name="Zhong F."/>
        </authorList>
    </citation>
    <scope>NUCLEOTIDE SEQUENCE [LARGE SCALE GENOMIC DNA]</scope>
    <source>
        <strain>BN</strain>
        <strain evidence="3">Sprague-Dawley</strain>
    </source>
</reference>
<sequence>MAERAGNTIASVRTPPQALSQMKRSCPHHPSGPPSGGGGTLQNLALSLPPHLIQLKVGVLPLEDQAPHLPTFFLGQIMVFGKPRNQKRKLRKEDTSR</sequence>
<dbReference type="EMBL" id="CH474035">
    <property type="protein sequence ID" value="EDL86994.1"/>
    <property type="molecule type" value="Genomic_DNA"/>
</dbReference>
<name>A6KCE8_RAT</name>
<dbReference type="AlphaFoldDB" id="A6KCE8"/>
<protein>
    <submittedName>
        <fullName evidence="2">Similar to 2610317D23Rik protein (Predicted), isoform CRA_b</fullName>
    </submittedName>
</protein>
<dbReference type="Proteomes" id="UP000234681">
    <property type="component" value="Chromosome 7"/>
</dbReference>
<evidence type="ECO:0000313" key="3">
    <source>
        <dbReference type="Proteomes" id="UP000234681"/>
    </source>
</evidence>
<feature type="region of interest" description="Disordered" evidence="1">
    <location>
        <begin position="1"/>
        <end position="43"/>
    </location>
</feature>